<protein>
    <submittedName>
        <fullName evidence="1">Uncharacterized protein</fullName>
    </submittedName>
</protein>
<name>A0ACB9ITB5_9ASTR</name>
<reference evidence="1 2" key="2">
    <citation type="journal article" date="2022" name="Mol. Ecol. Resour.">
        <title>The genomes of chicory, endive, great burdock and yacon provide insights into Asteraceae paleo-polyploidization history and plant inulin production.</title>
        <authorList>
            <person name="Fan W."/>
            <person name="Wang S."/>
            <person name="Wang H."/>
            <person name="Wang A."/>
            <person name="Jiang F."/>
            <person name="Liu H."/>
            <person name="Zhao H."/>
            <person name="Xu D."/>
            <person name="Zhang Y."/>
        </authorList>
    </citation>
    <scope>NUCLEOTIDE SEQUENCE [LARGE SCALE GENOMIC DNA]</scope>
    <source>
        <strain evidence="2">cv. Yunnan</strain>
        <tissue evidence="1">Leaves</tissue>
    </source>
</reference>
<proteinExistence type="predicted"/>
<evidence type="ECO:0000313" key="1">
    <source>
        <dbReference type="EMBL" id="KAI3810620.1"/>
    </source>
</evidence>
<sequence length="673" mass="76511">MIRKYGRRLGLGISCTYGRRRWQRVGGVGRGAVLSITDGTYKPVTTTADVQCPKLVYEYDEKDIALIARDNKAYGSIDMALPMDVFNIFAEYTTAKDLWVALCTRYDGSAEVRESKRDLIKKQYEMFSSVPGEPMSELINRFSSIVSKLKVLGTEYPTVELNKKLLDSLPEEWNMYRIMIKKTKKLSDLSQQELYSILESYELEIKKGAVTPTNQSGNTTLLVGQPTTSSTYQKPTTMIPDEYLPIMTAFMSCYDALISVTPVSFQPIDLEQINPDDLEKMDIDWCMAMLTLRAKRFIKRTRMDRFKQGKTLGFDIKKVRCYNCDQLGHFERNCKEPSSKEQHEKKNSSGKHDAISPKSTTTSSSTALALMTDIKEKEKCVMTELDEDLTAEPAVVMSRLFNAKSCLNEIQKYRFINQTLVDERDHIKVMYDSVAKNEKLYLKKIHDISGENRSLIVQLTTQKNNNQILTERLQKAEKENFQVEHMGMDQKILFGIIDNRIHEKVTEGIGYNSHPPPYSKSGRFANMPVPHVPTPFVCNLSADDYVQTSDSDSFASCAESDCVGSEDDCDESSSKGKVLNKLESDECNNMSVSKPDICEHIENLYFGYVSSDHDTLRNDISKFKNALPFFPKYVNAMSCIANFKSAGVVVTDIPQETMINLEFFRLKEDQSLH</sequence>
<gene>
    <name evidence="1" type="ORF">L1987_20241</name>
</gene>
<organism evidence="1 2">
    <name type="scientific">Smallanthus sonchifolius</name>
    <dbReference type="NCBI Taxonomy" id="185202"/>
    <lineage>
        <taxon>Eukaryota</taxon>
        <taxon>Viridiplantae</taxon>
        <taxon>Streptophyta</taxon>
        <taxon>Embryophyta</taxon>
        <taxon>Tracheophyta</taxon>
        <taxon>Spermatophyta</taxon>
        <taxon>Magnoliopsida</taxon>
        <taxon>eudicotyledons</taxon>
        <taxon>Gunneridae</taxon>
        <taxon>Pentapetalae</taxon>
        <taxon>asterids</taxon>
        <taxon>campanulids</taxon>
        <taxon>Asterales</taxon>
        <taxon>Asteraceae</taxon>
        <taxon>Asteroideae</taxon>
        <taxon>Heliantheae alliance</taxon>
        <taxon>Millerieae</taxon>
        <taxon>Smallanthus</taxon>
    </lineage>
</organism>
<keyword evidence="2" id="KW-1185">Reference proteome</keyword>
<reference evidence="2" key="1">
    <citation type="journal article" date="2022" name="Mol. Ecol. Resour.">
        <title>The genomes of chicory, endive, great burdock and yacon provide insights into Asteraceae palaeo-polyploidization history and plant inulin production.</title>
        <authorList>
            <person name="Fan W."/>
            <person name="Wang S."/>
            <person name="Wang H."/>
            <person name="Wang A."/>
            <person name="Jiang F."/>
            <person name="Liu H."/>
            <person name="Zhao H."/>
            <person name="Xu D."/>
            <person name="Zhang Y."/>
        </authorList>
    </citation>
    <scope>NUCLEOTIDE SEQUENCE [LARGE SCALE GENOMIC DNA]</scope>
    <source>
        <strain evidence="2">cv. Yunnan</strain>
    </source>
</reference>
<comment type="caution">
    <text evidence="1">The sequence shown here is derived from an EMBL/GenBank/DDBJ whole genome shotgun (WGS) entry which is preliminary data.</text>
</comment>
<dbReference type="EMBL" id="CM042024">
    <property type="protein sequence ID" value="KAI3810620.1"/>
    <property type="molecule type" value="Genomic_DNA"/>
</dbReference>
<accession>A0ACB9ITB5</accession>
<dbReference type="Proteomes" id="UP001056120">
    <property type="component" value="Linkage Group LG07"/>
</dbReference>
<evidence type="ECO:0000313" key="2">
    <source>
        <dbReference type="Proteomes" id="UP001056120"/>
    </source>
</evidence>